<dbReference type="InterPro" id="IPR027417">
    <property type="entry name" value="P-loop_NTPase"/>
</dbReference>
<dbReference type="GO" id="GO:0071897">
    <property type="term" value="P:DNA biosynthetic process"/>
    <property type="evidence" value="ECO:0007669"/>
    <property type="project" value="UniProtKB-KW"/>
</dbReference>
<evidence type="ECO:0000256" key="2">
    <source>
        <dbReference type="ARBA" id="ARBA00012118"/>
    </source>
</evidence>
<comment type="caution">
    <text evidence="12">The sequence shown here is derived from an EMBL/GenBank/DDBJ whole genome shotgun (WGS) entry which is preliminary data.</text>
</comment>
<evidence type="ECO:0000256" key="9">
    <source>
        <dbReference type="PIRSR" id="PIRSR035805-2"/>
    </source>
</evidence>
<evidence type="ECO:0000256" key="5">
    <source>
        <dbReference type="ARBA" id="ARBA00022741"/>
    </source>
</evidence>
<dbReference type="Proteomes" id="UP000029725">
    <property type="component" value="Unassembled WGS sequence"/>
</dbReference>
<dbReference type="InterPro" id="IPR001267">
    <property type="entry name" value="Thymidine_kinase"/>
</dbReference>
<dbReference type="PANTHER" id="PTHR11441:SF0">
    <property type="entry name" value="THYMIDINE KINASE, CYTOSOLIC"/>
    <property type="match status" value="1"/>
</dbReference>
<dbReference type="GO" id="GO:0005829">
    <property type="term" value="C:cytosol"/>
    <property type="evidence" value="ECO:0007669"/>
    <property type="project" value="TreeGrafter"/>
</dbReference>
<feature type="binding site" evidence="9">
    <location>
        <begin position="194"/>
        <end position="197"/>
    </location>
    <ligand>
        <name>substrate</name>
    </ligand>
</feature>
<reference evidence="12 13" key="1">
    <citation type="submission" date="2014-04" db="EMBL/GenBank/DDBJ databases">
        <title>A new species of microsporidia sheds light on the evolution of extreme parasitism.</title>
        <authorList>
            <person name="Haag K.L."/>
            <person name="James T.Y."/>
            <person name="Larsson R."/>
            <person name="Schaer T.M."/>
            <person name="Refardt D."/>
            <person name="Pombert J.-F."/>
            <person name="Ebert D."/>
        </authorList>
    </citation>
    <scope>NUCLEOTIDE SEQUENCE [LARGE SCALE GENOMIC DNA]</scope>
    <source>
        <strain evidence="12 13">UGP3</strain>
        <tissue evidence="12">Spores</tissue>
    </source>
</reference>
<dbReference type="AlphaFoldDB" id="A0A098VM20"/>
<gene>
    <name evidence="12" type="ORF">DI09_89p120</name>
</gene>
<dbReference type="Gene3D" id="3.40.50.300">
    <property type="entry name" value="P-loop containing nucleotide triphosphate hydrolases"/>
    <property type="match status" value="1"/>
</dbReference>
<evidence type="ECO:0000256" key="6">
    <source>
        <dbReference type="ARBA" id="ARBA00022777"/>
    </source>
</evidence>
<evidence type="ECO:0000256" key="4">
    <source>
        <dbReference type="ARBA" id="ARBA00022679"/>
    </source>
</evidence>
<dbReference type="SUPFAM" id="SSF57716">
    <property type="entry name" value="Glucocorticoid receptor-like (DNA-binding domain)"/>
    <property type="match status" value="1"/>
</dbReference>
<dbReference type="GO" id="GO:0046104">
    <property type="term" value="P:thymidine metabolic process"/>
    <property type="evidence" value="ECO:0007669"/>
    <property type="project" value="TreeGrafter"/>
</dbReference>
<dbReference type="GO" id="GO:0005524">
    <property type="term" value="F:ATP binding"/>
    <property type="evidence" value="ECO:0007669"/>
    <property type="project" value="UniProtKB-KW"/>
</dbReference>
<dbReference type="PIRSF" id="PIRSF035805">
    <property type="entry name" value="TK_cell"/>
    <property type="match status" value="1"/>
</dbReference>
<evidence type="ECO:0000256" key="8">
    <source>
        <dbReference type="PIRSR" id="PIRSR035805-1"/>
    </source>
</evidence>
<evidence type="ECO:0000256" key="3">
    <source>
        <dbReference type="ARBA" id="ARBA00022634"/>
    </source>
</evidence>
<comment type="catalytic activity">
    <reaction evidence="10">
        <text>thymidine + ATP = dTMP + ADP + H(+)</text>
        <dbReference type="Rhea" id="RHEA:19129"/>
        <dbReference type="ChEBI" id="CHEBI:15378"/>
        <dbReference type="ChEBI" id="CHEBI:17748"/>
        <dbReference type="ChEBI" id="CHEBI:30616"/>
        <dbReference type="ChEBI" id="CHEBI:63528"/>
        <dbReference type="ChEBI" id="CHEBI:456216"/>
        <dbReference type="EC" id="2.7.1.21"/>
    </reaction>
</comment>
<dbReference type="PANTHER" id="PTHR11441">
    <property type="entry name" value="THYMIDINE KINASE"/>
    <property type="match status" value="1"/>
</dbReference>
<accession>A0A098VM20</accession>
<dbReference type="EC" id="2.7.1.21" evidence="2 10"/>
<comment type="similarity">
    <text evidence="1 11">Belongs to the thymidine kinase family.</text>
</comment>
<dbReference type="HOGENOM" id="CLU_064400_2_2_1"/>
<proteinExistence type="inferred from homology"/>
<keyword evidence="13" id="KW-1185">Reference proteome</keyword>
<dbReference type="Pfam" id="PF00265">
    <property type="entry name" value="TK"/>
    <property type="match status" value="2"/>
</dbReference>
<sequence length="238" mass="26609">MAKLYYRYGTVSSAKTLNLLAVAENYRIQGRAVLLIKPKLDTRFGLRIIKSKVGLESAADILLSSEEGVFLSGDGNGIPHTDRENGSSFLHLTSLEVFQHPTDLFCVLVDEAQFLSPVHIEELREIATSHGIPVICYGLRTDFRSRLFPASKRLFELADSIEEIKTTCYYCGHCKATLSLKHVDGVASLEGPAIQLGCEETYHPACFKCYKEKIILSNPKSYAKRTETHSYLVFPDEL</sequence>
<keyword evidence="5 10" id="KW-0547">Nucleotide-binding</keyword>
<dbReference type="EMBL" id="JMKJ01000600">
    <property type="protein sequence ID" value="KGG50118.1"/>
    <property type="molecule type" value="Genomic_DNA"/>
</dbReference>
<keyword evidence="7 10" id="KW-0067">ATP-binding</keyword>
<feature type="binding site" evidence="9">
    <location>
        <position position="202"/>
    </location>
    <ligand>
        <name>substrate</name>
    </ligand>
</feature>
<keyword evidence="4 10" id="KW-0808">Transferase</keyword>
<dbReference type="GeneID" id="25260999"/>
<dbReference type="Gene3D" id="3.30.60.20">
    <property type="match status" value="1"/>
</dbReference>
<evidence type="ECO:0000256" key="10">
    <source>
        <dbReference type="RuleBase" id="RU000544"/>
    </source>
</evidence>
<dbReference type="SUPFAM" id="SSF52540">
    <property type="entry name" value="P-loop containing nucleoside triphosphate hydrolases"/>
    <property type="match status" value="1"/>
</dbReference>
<keyword evidence="3 10" id="KW-0237">DNA synthesis</keyword>
<name>A0A098VM20_9MICR</name>
<evidence type="ECO:0000256" key="7">
    <source>
        <dbReference type="ARBA" id="ARBA00022840"/>
    </source>
</evidence>
<evidence type="ECO:0000256" key="11">
    <source>
        <dbReference type="RuleBase" id="RU004165"/>
    </source>
</evidence>
<evidence type="ECO:0000256" key="1">
    <source>
        <dbReference type="ARBA" id="ARBA00007587"/>
    </source>
</evidence>
<keyword evidence="6 10" id="KW-0418">Kinase</keyword>
<protein>
    <recommendedName>
        <fullName evidence="2 10">Thymidine kinase</fullName>
        <ecNumber evidence="2 10">2.7.1.21</ecNumber>
    </recommendedName>
</protein>
<evidence type="ECO:0000313" key="12">
    <source>
        <dbReference type="EMBL" id="KGG50118.1"/>
    </source>
</evidence>
<dbReference type="OrthoDB" id="2194859at2759"/>
<dbReference type="VEuPathDB" id="MicrosporidiaDB:DI09_89p120"/>
<feature type="active site" description="Proton acceptor" evidence="8">
    <location>
        <position position="111"/>
    </location>
</feature>
<organism evidence="12 13">
    <name type="scientific">Mitosporidium daphniae</name>
    <dbReference type="NCBI Taxonomy" id="1485682"/>
    <lineage>
        <taxon>Eukaryota</taxon>
        <taxon>Fungi</taxon>
        <taxon>Fungi incertae sedis</taxon>
        <taxon>Microsporidia</taxon>
        <taxon>Mitosporidium</taxon>
    </lineage>
</organism>
<dbReference type="RefSeq" id="XP_013236554.1">
    <property type="nucleotide sequence ID" value="XM_013381100.1"/>
</dbReference>
<dbReference type="GO" id="GO:0004797">
    <property type="term" value="F:thymidine kinase activity"/>
    <property type="evidence" value="ECO:0007669"/>
    <property type="project" value="UniProtKB-EC"/>
</dbReference>
<evidence type="ECO:0000313" key="13">
    <source>
        <dbReference type="Proteomes" id="UP000029725"/>
    </source>
</evidence>